<accession>S8ACG1</accession>
<evidence type="ECO:0000313" key="2">
    <source>
        <dbReference type="EMBL" id="EPS38766.1"/>
    </source>
</evidence>
<dbReference type="OMA" id="PWKPRAK"/>
<feature type="region of interest" description="Disordered" evidence="1">
    <location>
        <begin position="24"/>
        <end position="43"/>
    </location>
</feature>
<gene>
    <name evidence="2" type="ORF">H072_7482</name>
</gene>
<evidence type="ECO:0000313" key="3">
    <source>
        <dbReference type="Proteomes" id="UP000015100"/>
    </source>
</evidence>
<dbReference type="Pfam" id="PF26163">
    <property type="entry name" value="mS26"/>
    <property type="match status" value="1"/>
</dbReference>
<proteinExistence type="predicted"/>
<dbReference type="CDD" id="cd23703">
    <property type="entry name" value="mS26_PET12"/>
    <property type="match status" value="1"/>
</dbReference>
<reference evidence="2 3" key="1">
    <citation type="journal article" date="2013" name="PLoS Genet.">
        <title>Genomic mechanisms accounting for the adaptation to parasitism in nematode-trapping fungi.</title>
        <authorList>
            <person name="Meerupati T."/>
            <person name="Andersson K.M."/>
            <person name="Friman E."/>
            <person name="Kumar D."/>
            <person name="Tunlid A."/>
            <person name="Ahren D."/>
        </authorList>
    </citation>
    <scope>NUCLEOTIDE SEQUENCE [LARGE SCALE GENOMIC DNA]</scope>
    <source>
        <strain evidence="2 3">CBS 200.50</strain>
    </source>
</reference>
<dbReference type="STRING" id="1284197.S8ACG1"/>
<sequence>MSSSTLQSSAFICRSCSRHLRPAPSTTCRAFSTTPSASMPSTASPYSPYYVDIPFPPQRYAPWKPRAKGKRPVPRNIFPKARGARKVSPEYLALVSKEPSKFSKPGENAPATEKAYITWKERMAESRRRNIRDGLLQLHADKSQRDSIIAKRSEKKQALRAELLAQEDPDVVKLTTPSILSALRTRQPLTDPDREERLAAKREKYERIEEEKFLRRQESLHELYIRANDFIFAEAQLDEIINAKFSDIAIAEAYHSIPPDSQKILSEESNKLRGPDEWVMRDVPILKAFAEALTGGSRRTKTSESIDGFRDVMDEIDVAGLMSRPKMEYANFGYGSTKKEGDESAKKKQSTADLFSILANRRDT</sequence>
<dbReference type="eggNOG" id="ENOG502S3Z9">
    <property type="taxonomic scope" value="Eukaryota"/>
</dbReference>
<comment type="caution">
    <text evidence="2">The sequence shown here is derived from an EMBL/GenBank/DDBJ whole genome shotgun (WGS) entry which is preliminary data.</text>
</comment>
<dbReference type="InterPro" id="IPR058940">
    <property type="entry name" value="mS26_fungi"/>
</dbReference>
<dbReference type="EMBL" id="AQGS01000531">
    <property type="protein sequence ID" value="EPS38766.1"/>
    <property type="molecule type" value="Genomic_DNA"/>
</dbReference>
<organism evidence="2 3">
    <name type="scientific">Dactylellina haptotyla (strain CBS 200.50)</name>
    <name type="common">Nematode-trapping fungus</name>
    <name type="synonym">Monacrosporium haptotylum</name>
    <dbReference type="NCBI Taxonomy" id="1284197"/>
    <lineage>
        <taxon>Eukaryota</taxon>
        <taxon>Fungi</taxon>
        <taxon>Dikarya</taxon>
        <taxon>Ascomycota</taxon>
        <taxon>Pezizomycotina</taxon>
        <taxon>Orbiliomycetes</taxon>
        <taxon>Orbiliales</taxon>
        <taxon>Orbiliaceae</taxon>
        <taxon>Dactylellina</taxon>
    </lineage>
</organism>
<dbReference type="HOGENOM" id="CLU_760813_0_0_1"/>
<protein>
    <submittedName>
        <fullName evidence="2">Uncharacterized protein</fullName>
    </submittedName>
</protein>
<keyword evidence="3" id="KW-1185">Reference proteome</keyword>
<dbReference type="OrthoDB" id="5223508at2759"/>
<reference evidence="3" key="2">
    <citation type="submission" date="2013-04" db="EMBL/GenBank/DDBJ databases">
        <title>Genomic mechanisms accounting for the adaptation to parasitism in nematode-trapping fungi.</title>
        <authorList>
            <person name="Ahren D.G."/>
        </authorList>
    </citation>
    <scope>NUCLEOTIDE SEQUENCE [LARGE SCALE GENOMIC DNA]</scope>
    <source>
        <strain evidence="3">CBS 200.50</strain>
    </source>
</reference>
<evidence type="ECO:0000256" key="1">
    <source>
        <dbReference type="SAM" id="MobiDB-lite"/>
    </source>
</evidence>
<feature type="compositionally biased region" description="Low complexity" evidence="1">
    <location>
        <begin position="30"/>
        <end position="43"/>
    </location>
</feature>
<dbReference type="Proteomes" id="UP000015100">
    <property type="component" value="Unassembled WGS sequence"/>
</dbReference>
<dbReference type="AlphaFoldDB" id="S8ACG1"/>
<name>S8ACG1_DACHA</name>